<evidence type="ECO:0000313" key="2">
    <source>
        <dbReference type="Proteomes" id="UP000054826"/>
    </source>
</evidence>
<protein>
    <submittedName>
        <fullName evidence="1">Uncharacterized protein</fullName>
    </submittedName>
</protein>
<comment type="caution">
    <text evidence="1">The sequence shown here is derived from an EMBL/GenBank/DDBJ whole genome shotgun (WGS) entry which is preliminary data.</text>
</comment>
<reference evidence="1 2" key="1">
    <citation type="submission" date="2015-01" db="EMBL/GenBank/DDBJ databases">
        <title>Evolution of Trichinella species and genotypes.</title>
        <authorList>
            <person name="Korhonen P.K."/>
            <person name="Edoardo P."/>
            <person name="Giuseppe L.R."/>
            <person name="Gasser R.B."/>
        </authorList>
    </citation>
    <scope>NUCLEOTIDE SEQUENCE [LARGE SCALE GENOMIC DNA]</scope>
    <source>
        <strain evidence="1">ISS176</strain>
    </source>
</reference>
<sequence length="106" mass="12256">MDEDDNSSLLAFATPVSNGSVPFQKFPYGILLKALMKFKCVRNFLYNSEFILRRDLSIALGNLLIFGASLLRKRYKYWLKVPSDFVHTINSSLIAPFLSFVKRRFK</sequence>
<name>A0A0V1JKD8_TRIPS</name>
<dbReference type="Proteomes" id="UP000054826">
    <property type="component" value="Unassembled WGS sequence"/>
</dbReference>
<organism evidence="1 2">
    <name type="scientific">Trichinella pseudospiralis</name>
    <name type="common">Parasitic roundworm</name>
    <dbReference type="NCBI Taxonomy" id="6337"/>
    <lineage>
        <taxon>Eukaryota</taxon>
        <taxon>Metazoa</taxon>
        <taxon>Ecdysozoa</taxon>
        <taxon>Nematoda</taxon>
        <taxon>Enoplea</taxon>
        <taxon>Dorylaimia</taxon>
        <taxon>Trichinellida</taxon>
        <taxon>Trichinellidae</taxon>
        <taxon>Trichinella</taxon>
    </lineage>
</organism>
<gene>
    <name evidence="1" type="ORF">T4C_1565</name>
</gene>
<proteinExistence type="predicted"/>
<evidence type="ECO:0000313" key="1">
    <source>
        <dbReference type="EMBL" id="KRZ35452.1"/>
    </source>
</evidence>
<dbReference type="EMBL" id="JYDV01000089">
    <property type="protein sequence ID" value="KRZ35452.1"/>
    <property type="molecule type" value="Genomic_DNA"/>
</dbReference>
<dbReference type="AlphaFoldDB" id="A0A0V1JKD8"/>
<accession>A0A0V1JKD8</accession>